<dbReference type="AlphaFoldDB" id="A0A0M9A1Z6"/>
<sequence>MMQGRELGREQGCYPDGCRQRSDRSAALRAVPKPKIPPKRCTCADRTTSTQHGDWSTPMVCSRQNPAKRHGTRAIHPSRVKNELVPQMRRLKHEPKHFLVNSITNYMTQCIFNCIIHTNMRQKSQCHNDVIMSSTIFCRKIFTVSHEAVGEKKKHKSKLQPDRCVHRPTPPSEE</sequence>
<evidence type="ECO:0000313" key="3">
    <source>
        <dbReference type="Proteomes" id="UP000053105"/>
    </source>
</evidence>
<proteinExistence type="predicted"/>
<keyword evidence="3" id="KW-1185">Reference proteome</keyword>
<dbReference type="Proteomes" id="UP000053105">
    <property type="component" value="Unassembled WGS sequence"/>
</dbReference>
<gene>
    <name evidence="2" type="ORF">WN51_14704</name>
</gene>
<reference evidence="2 3" key="1">
    <citation type="submission" date="2015-07" db="EMBL/GenBank/DDBJ databases">
        <title>The genome of Melipona quadrifasciata.</title>
        <authorList>
            <person name="Pan H."/>
            <person name="Kapheim K."/>
        </authorList>
    </citation>
    <scope>NUCLEOTIDE SEQUENCE [LARGE SCALE GENOMIC DNA]</scope>
    <source>
        <strain evidence="2">0111107301</strain>
        <tissue evidence="2">Whole body</tissue>
    </source>
</reference>
<feature type="region of interest" description="Disordered" evidence="1">
    <location>
        <begin position="149"/>
        <end position="174"/>
    </location>
</feature>
<name>A0A0M9A1Z6_9HYME</name>
<dbReference type="EMBL" id="KQ435782">
    <property type="protein sequence ID" value="KOX74766.1"/>
    <property type="molecule type" value="Genomic_DNA"/>
</dbReference>
<evidence type="ECO:0000313" key="2">
    <source>
        <dbReference type="EMBL" id="KOX74766.1"/>
    </source>
</evidence>
<evidence type="ECO:0000256" key="1">
    <source>
        <dbReference type="SAM" id="MobiDB-lite"/>
    </source>
</evidence>
<feature type="region of interest" description="Disordered" evidence="1">
    <location>
        <begin position="1"/>
        <end position="26"/>
    </location>
</feature>
<organism evidence="2 3">
    <name type="scientific">Melipona quadrifasciata</name>
    <dbReference type="NCBI Taxonomy" id="166423"/>
    <lineage>
        <taxon>Eukaryota</taxon>
        <taxon>Metazoa</taxon>
        <taxon>Ecdysozoa</taxon>
        <taxon>Arthropoda</taxon>
        <taxon>Hexapoda</taxon>
        <taxon>Insecta</taxon>
        <taxon>Pterygota</taxon>
        <taxon>Neoptera</taxon>
        <taxon>Endopterygota</taxon>
        <taxon>Hymenoptera</taxon>
        <taxon>Apocrita</taxon>
        <taxon>Aculeata</taxon>
        <taxon>Apoidea</taxon>
        <taxon>Anthophila</taxon>
        <taxon>Apidae</taxon>
        <taxon>Melipona</taxon>
    </lineage>
</organism>
<accession>A0A0M9A1Z6</accession>
<protein>
    <submittedName>
        <fullName evidence="2">Uncharacterized protein</fullName>
    </submittedName>
</protein>